<evidence type="ECO:0000259" key="1">
    <source>
        <dbReference type="Pfam" id="PF01863"/>
    </source>
</evidence>
<dbReference type="CDD" id="cd07344">
    <property type="entry name" value="M48_yhfN_like"/>
    <property type="match status" value="1"/>
</dbReference>
<dbReference type="Proteomes" id="UP000766336">
    <property type="component" value="Unassembled WGS sequence"/>
</dbReference>
<comment type="caution">
    <text evidence="2">The sequence shown here is derived from an EMBL/GenBank/DDBJ whole genome shotgun (WGS) entry which is preliminary data.</text>
</comment>
<dbReference type="PANTHER" id="PTHR30399">
    <property type="entry name" value="UNCHARACTERIZED PROTEIN YGJP"/>
    <property type="match status" value="1"/>
</dbReference>
<gene>
    <name evidence="2" type="ORF">KHU32_18875</name>
</gene>
<dbReference type="PANTHER" id="PTHR30399:SF1">
    <property type="entry name" value="UTP PYROPHOSPHATASE"/>
    <property type="match status" value="1"/>
</dbReference>
<name>A0ABS5QHI0_9PROT</name>
<protein>
    <submittedName>
        <fullName evidence="2">M48 family metallopeptidase</fullName>
    </submittedName>
</protein>
<dbReference type="Gene3D" id="3.30.2010.10">
    <property type="entry name" value="Metalloproteases ('zincins'), catalytic domain"/>
    <property type="match status" value="1"/>
</dbReference>
<evidence type="ECO:0000313" key="2">
    <source>
        <dbReference type="EMBL" id="MBS7813017.1"/>
    </source>
</evidence>
<reference evidence="2 3" key="1">
    <citation type="submission" date="2021-05" db="EMBL/GenBank/DDBJ databases">
        <title>Roseococcus sp. XZZS9, whole genome shotgun sequencing project.</title>
        <authorList>
            <person name="Zhao G."/>
            <person name="Shen L."/>
        </authorList>
    </citation>
    <scope>NUCLEOTIDE SEQUENCE [LARGE SCALE GENOMIC DNA]</scope>
    <source>
        <strain evidence="2 3">XZZS9</strain>
    </source>
</reference>
<accession>A0ABS5QHI0</accession>
<dbReference type="InterPro" id="IPR053136">
    <property type="entry name" value="UTP_pyrophosphatase-like"/>
</dbReference>
<dbReference type="RefSeq" id="WP_213671720.1">
    <property type="nucleotide sequence ID" value="NZ_JAHCDA010000004.1"/>
</dbReference>
<dbReference type="Pfam" id="PF01863">
    <property type="entry name" value="YgjP-like"/>
    <property type="match status" value="1"/>
</dbReference>
<evidence type="ECO:0000313" key="3">
    <source>
        <dbReference type="Proteomes" id="UP000766336"/>
    </source>
</evidence>
<dbReference type="EMBL" id="JAHCDA010000004">
    <property type="protein sequence ID" value="MBS7813017.1"/>
    <property type="molecule type" value="Genomic_DNA"/>
</dbReference>
<proteinExistence type="predicted"/>
<dbReference type="InterPro" id="IPR002725">
    <property type="entry name" value="YgjP-like_metallopeptidase"/>
</dbReference>
<sequence>MPLPESETIELRRDPLLPPEPCPVVWRRSTRARRVSLRIDPVEGAVVITLPQRAARRHGLELLSEHAGWIMQRLGSLAPERPFEPGAVVPIGGTDHVIRHDPSRRGAAFLEDGALVVTGDQAFVARRVKDFLRAEALRRIGIAARPHAEALGVAPRAIRLKDTRTRWGSCAPDRTLAFSWRLVLAPEWVLDYVVAHEVAHLREMNHSDRFWALVETLTSHRHAATEWLRRHGAALQRVG</sequence>
<keyword evidence="3" id="KW-1185">Reference proteome</keyword>
<feature type="domain" description="YgjP-like metallopeptidase" evidence="1">
    <location>
        <begin position="34"/>
        <end position="231"/>
    </location>
</feature>
<organism evidence="2 3">
    <name type="scientific">Roseococcus pinisoli</name>
    <dbReference type="NCBI Taxonomy" id="2835040"/>
    <lineage>
        <taxon>Bacteria</taxon>
        <taxon>Pseudomonadati</taxon>
        <taxon>Pseudomonadota</taxon>
        <taxon>Alphaproteobacteria</taxon>
        <taxon>Acetobacterales</taxon>
        <taxon>Roseomonadaceae</taxon>
        <taxon>Roseococcus</taxon>
    </lineage>
</organism>